<feature type="compositionally biased region" description="Polar residues" evidence="1">
    <location>
        <begin position="232"/>
        <end position="258"/>
    </location>
</feature>
<accession>A0A1E3HIZ8</accession>
<dbReference type="Proteomes" id="UP000094065">
    <property type="component" value="Unassembled WGS sequence"/>
</dbReference>
<dbReference type="RefSeq" id="XP_018991845.1">
    <property type="nucleotide sequence ID" value="XM_019140694.1"/>
</dbReference>
<dbReference type="AlphaFoldDB" id="A0A1E3HIZ8"/>
<name>A0A1E3HIZ8_9TREE</name>
<evidence type="ECO:0000313" key="2">
    <source>
        <dbReference type="EMBL" id="ODN76314.1"/>
    </source>
</evidence>
<evidence type="ECO:0000313" key="3">
    <source>
        <dbReference type="Proteomes" id="UP000094065"/>
    </source>
</evidence>
<protein>
    <submittedName>
        <fullName evidence="2">Uncharacterized protein</fullName>
    </submittedName>
</protein>
<reference evidence="2 3" key="1">
    <citation type="submission" date="2016-06" db="EMBL/GenBank/DDBJ databases">
        <title>Evolution of pathogenesis and genome organization in the Tremellales.</title>
        <authorList>
            <person name="Cuomo C."/>
            <person name="Litvintseva A."/>
            <person name="Heitman J."/>
            <person name="Chen Y."/>
            <person name="Sun S."/>
            <person name="Springer D."/>
            <person name="Dromer F."/>
            <person name="Young S."/>
            <person name="Zeng Q."/>
            <person name="Chapman S."/>
            <person name="Gujja S."/>
            <person name="Saif S."/>
            <person name="Birren B."/>
        </authorList>
    </citation>
    <scope>NUCLEOTIDE SEQUENCE [LARGE SCALE GENOMIC DNA]</scope>
    <source>
        <strain evidence="2 3">CBS 6039</strain>
    </source>
</reference>
<feature type="region of interest" description="Disordered" evidence="1">
    <location>
        <begin position="171"/>
        <end position="258"/>
    </location>
</feature>
<dbReference type="EMBL" id="AWGJ01000009">
    <property type="protein sequence ID" value="ODN76314.1"/>
    <property type="molecule type" value="Genomic_DNA"/>
</dbReference>
<sequence>MPSSTKAAAQARSVPKFNVVIRWSADPQQICRLLSIIKSNPLWRQACFPQGITTVPKLYKIYVDIFLVFCENDPAMRDAEREGLVKRVKGDGTQKKWEATERFSSRVGNPVRRKIDSLKSALKSGTYTNKFHPSWKRWSNVPKHTRASLQAEHPYYFQLLELAQSSSEFVLPPRSADDEARQSGRKRKLQPSLDVEDHRGSRVGIHKRPRIASPSLSYQAESEMEADDNDNTEPPASRSNQPPSSVQALSSRGNTTTVAPPQLASASIEALTECQLATDKEILALFRANPDLLEAVKRAQGFEDSPPKRRKVVPSLSPVEMARALSIARARPRSFRYPNRYNDDVSGGFLFCLRRLLGFAKDIRRAFRPEIFLAWCDHMGLFDLQALFVDYPPFTDWEECFFGLSAAGVRFLWQKFQDRQGVTSVAGLELVLSFVPPLPQCSPVNLEVLWTISSSHGAATAEEIRQDLLEWKDEDGLPFLSSLGLIRSTPLNRTERGSWRVQGEPNWGAVHLTQGDKRWVYNKAKWMT</sequence>
<evidence type="ECO:0000256" key="1">
    <source>
        <dbReference type="SAM" id="MobiDB-lite"/>
    </source>
</evidence>
<gene>
    <name evidence="2" type="ORF">L202_06241</name>
</gene>
<proteinExistence type="predicted"/>
<comment type="caution">
    <text evidence="2">The sequence shown here is derived from an EMBL/GenBank/DDBJ whole genome shotgun (WGS) entry which is preliminary data.</text>
</comment>
<dbReference type="OrthoDB" id="2578052at2759"/>
<dbReference type="GeneID" id="30157550"/>
<keyword evidence="3" id="KW-1185">Reference proteome</keyword>
<organism evidence="2 3">
    <name type="scientific">Cryptococcus amylolentus CBS 6039</name>
    <dbReference type="NCBI Taxonomy" id="1295533"/>
    <lineage>
        <taxon>Eukaryota</taxon>
        <taxon>Fungi</taxon>
        <taxon>Dikarya</taxon>
        <taxon>Basidiomycota</taxon>
        <taxon>Agaricomycotina</taxon>
        <taxon>Tremellomycetes</taxon>
        <taxon>Tremellales</taxon>
        <taxon>Cryptococcaceae</taxon>
        <taxon>Cryptococcus</taxon>
    </lineage>
</organism>
<feature type="compositionally biased region" description="Acidic residues" evidence="1">
    <location>
        <begin position="222"/>
        <end position="231"/>
    </location>
</feature>
<dbReference type="STRING" id="1295533.A0A1E3HIZ8"/>